<accession>A0A1U7EY55</accession>
<keyword evidence="2" id="KW-1185">Reference proteome</keyword>
<proteinExistence type="predicted"/>
<dbReference type="EMBL" id="CR936257">
    <property type="protein sequence ID" value="CAI50149.2"/>
    <property type="molecule type" value="Genomic_DNA"/>
</dbReference>
<organism evidence="1 2">
    <name type="scientific">Natronomonas pharaonis (strain ATCC 35678 / DSM 2160 / CIP 103997 / JCM 8858 / NBRC 14720 / NCIMB 2260 / Gabara)</name>
    <name type="common">Halobacterium pharaonis</name>
    <dbReference type="NCBI Taxonomy" id="348780"/>
    <lineage>
        <taxon>Archaea</taxon>
        <taxon>Methanobacteriati</taxon>
        <taxon>Methanobacteriota</taxon>
        <taxon>Stenosarchaea group</taxon>
        <taxon>Halobacteria</taxon>
        <taxon>Halobacteriales</taxon>
        <taxon>Natronomonadaceae</taxon>
        <taxon>Natronomonas</taxon>
    </lineage>
</organism>
<dbReference type="OrthoDB" id="45375at2157"/>
<evidence type="ECO:0000313" key="2">
    <source>
        <dbReference type="Proteomes" id="UP000002698"/>
    </source>
</evidence>
<dbReference type="KEGG" id="nph:NP_4116A"/>
<reference evidence="1 2" key="1">
    <citation type="journal article" date="2005" name="Genome Res.">
        <title>Living with two extremes: conclusions from the genome sequence of Natronomonas pharaonis.</title>
        <authorList>
            <person name="Falb M."/>
            <person name="Pfeiffer F."/>
            <person name="Palm P."/>
            <person name="Rodewald K."/>
            <person name="Hickmann V."/>
            <person name="Tittor J."/>
            <person name="Oesterhelt D."/>
        </authorList>
    </citation>
    <scope>NUCLEOTIDE SEQUENCE [LARGE SCALE GENOMIC DNA]</scope>
    <source>
        <strain evidence="2">ATCC 35678 / DSM 2160 / CIP 103997 / JCM 8858 / NBRC 14720 / NCIMB 2260 / Gabara</strain>
    </source>
</reference>
<dbReference type="InterPro" id="IPR021246">
    <property type="entry name" value="DUF2797"/>
</dbReference>
<dbReference type="Pfam" id="PF10977">
    <property type="entry name" value="DUF2797"/>
    <property type="match status" value="1"/>
</dbReference>
<dbReference type="HOGENOM" id="CLU_073248_0_0_2"/>
<dbReference type="AlphaFoldDB" id="A0A1U7EY55"/>
<protein>
    <submittedName>
        <fullName evidence="1">DUF2797 family protein</fullName>
    </submittedName>
</protein>
<dbReference type="STRING" id="348780.NP_4116A"/>
<dbReference type="RefSeq" id="WP_049939855.1">
    <property type="nucleotide sequence ID" value="NC_007426.1"/>
</dbReference>
<gene>
    <name evidence="1" type="ordered locus">NP_4116A</name>
</gene>
<sequence length="255" mass="27541">MQVVGYETGVGDDEPPALQVAVDGAVSREPLAPGRELEYSLGQRRCAGVVDGDDHVACDASAAPYCQAHDSTWVCARCTGTCLKAEMDCHQEHAIYLAAFAPSTFKVGVTRRSDPRVRLREQGADRGAIIRRVSNGRIAREIEADIAASEPLSDVVRTAVKVAGLGKPIDETAWKRLLSRFEVSARHSFDYGLGLDATPVAETLAAGTVRGTKGRILVLDRGDDTFAVDMRALVGYEVRSEPPSRRLQSSLGRFE</sequence>
<dbReference type="GeneID" id="3701978"/>
<evidence type="ECO:0000313" key="1">
    <source>
        <dbReference type="EMBL" id="CAI50149.2"/>
    </source>
</evidence>
<dbReference type="eggNOG" id="arCOG03129">
    <property type="taxonomic scope" value="Archaea"/>
</dbReference>
<dbReference type="EnsemblBacteria" id="CAI50149">
    <property type="protein sequence ID" value="CAI50149"/>
    <property type="gene ID" value="NP_4116A"/>
</dbReference>
<name>A0A1U7EY55_NATPD</name>
<dbReference type="Proteomes" id="UP000002698">
    <property type="component" value="Chromosome"/>
</dbReference>